<evidence type="ECO:0000256" key="1">
    <source>
        <dbReference type="ARBA" id="ARBA00010529"/>
    </source>
</evidence>
<dbReference type="OrthoDB" id="9811567at2"/>
<sequence length="442" mass="49235">MPRTVLQLISEELSKKIGLSVKEADSFVSAIFEVVNNGLKEDKITKVKGLGTFKLLAVKPRESINVNTGERVLIEGHNKVSFTPDTFMKELVNKPFSQFETVILNDGVEFEEDIQNEGKNKSSFNSSSDNNNFGNLEEQSSISGCQSDSGSTETISPLDETVQKNHTSKEGAVTARSEPVVNDVITKESTTVAIDQQQQACMTDFSSKISDLSEEDSISYEKQSSSPVMYSDEIGETKPFCENDIGVTVDSESSKSQDKPDETTHDGMSDDSEEMISDDHDNQVEKRKFRPLLTVLLALLLVLLIFGIYFWGKSSPSEGQQPANKVKMEKMSIPIDHDNTSKNLNSEAILEKDKAENPNEIDYKSLSSDPKIRYGAYDIVGVEKEVVLKKGETMFSYSKKTLGPDMVGYFQVLNGSESMIEGDTMKVPIVELRPEYRRKRKM</sequence>
<evidence type="ECO:0000256" key="2">
    <source>
        <dbReference type="ARBA" id="ARBA00023125"/>
    </source>
</evidence>
<keyword evidence="7" id="KW-1185">Reference proteome</keyword>
<comment type="caution">
    <text evidence="6">The sequence shown here is derived from an EMBL/GenBank/DDBJ whole genome shotgun (WGS) entry which is preliminary data.</text>
</comment>
<evidence type="ECO:0000313" key="6">
    <source>
        <dbReference type="EMBL" id="KXA36881.1"/>
    </source>
</evidence>
<evidence type="ECO:0000313" key="7">
    <source>
        <dbReference type="Proteomes" id="UP000070533"/>
    </source>
</evidence>
<dbReference type="Proteomes" id="UP000070533">
    <property type="component" value="Unassembled WGS sequence"/>
</dbReference>
<evidence type="ECO:0000256" key="3">
    <source>
        <dbReference type="RuleBase" id="RU003939"/>
    </source>
</evidence>
<dbReference type="AlphaFoldDB" id="A0A133Q1Y0"/>
<name>A0A133Q1Y0_9BACT</name>
<gene>
    <name evidence="6" type="ORF">HMPREF3226_01826</name>
</gene>
<dbReference type="eggNOG" id="COG0776">
    <property type="taxonomic scope" value="Bacteria"/>
</dbReference>
<evidence type="ECO:0000256" key="5">
    <source>
        <dbReference type="SAM" id="Phobius"/>
    </source>
</evidence>
<dbReference type="PANTHER" id="PTHR33175">
    <property type="entry name" value="DNA-BINDING PROTEIN HU"/>
    <property type="match status" value="1"/>
</dbReference>
<reference evidence="7" key="1">
    <citation type="submission" date="2016-01" db="EMBL/GenBank/DDBJ databases">
        <authorList>
            <person name="Mitreva M."/>
            <person name="Pepin K.H."/>
            <person name="Mihindukulasuriya K.A."/>
            <person name="Fulton R."/>
            <person name="Fronick C."/>
            <person name="O'Laughlin M."/>
            <person name="Miner T."/>
            <person name="Herter B."/>
            <person name="Rosa B.A."/>
            <person name="Cordes M."/>
            <person name="Tomlinson C."/>
            <person name="Wollam A."/>
            <person name="Palsikar V.B."/>
            <person name="Mardis E.R."/>
            <person name="Wilson R.K."/>
        </authorList>
    </citation>
    <scope>NUCLEOTIDE SEQUENCE [LARGE SCALE GENOMIC DNA]</scope>
    <source>
        <strain evidence="7">MJR7716</strain>
    </source>
</reference>
<dbReference type="InterPro" id="IPR010992">
    <property type="entry name" value="IHF-like_DNA-bd_dom_sf"/>
</dbReference>
<keyword evidence="2 6" id="KW-0238">DNA-binding</keyword>
<feature type="region of interest" description="Disordered" evidence="4">
    <location>
        <begin position="248"/>
        <end position="282"/>
    </location>
</feature>
<feature type="transmembrane region" description="Helical" evidence="5">
    <location>
        <begin position="292"/>
        <end position="312"/>
    </location>
</feature>
<dbReference type="PATRIC" id="fig|28128.5.peg.1874"/>
<dbReference type="SMART" id="SM00411">
    <property type="entry name" value="BHL"/>
    <property type="match status" value="1"/>
</dbReference>
<comment type="similarity">
    <text evidence="1 3">Belongs to the bacterial histone-like protein family.</text>
</comment>
<dbReference type="RefSeq" id="WP_060940940.1">
    <property type="nucleotide sequence ID" value="NZ_KQ957279.1"/>
</dbReference>
<dbReference type="STRING" id="28128.HMPREF3226_01826"/>
<accession>A0A133Q1Y0</accession>
<keyword evidence="5" id="KW-1133">Transmembrane helix</keyword>
<organism evidence="6 7">
    <name type="scientific">Prevotella corporis</name>
    <dbReference type="NCBI Taxonomy" id="28128"/>
    <lineage>
        <taxon>Bacteria</taxon>
        <taxon>Pseudomonadati</taxon>
        <taxon>Bacteroidota</taxon>
        <taxon>Bacteroidia</taxon>
        <taxon>Bacteroidales</taxon>
        <taxon>Prevotellaceae</taxon>
        <taxon>Prevotella</taxon>
    </lineage>
</organism>
<feature type="region of interest" description="Disordered" evidence="4">
    <location>
        <begin position="117"/>
        <end position="180"/>
    </location>
</feature>
<feature type="compositionally biased region" description="Basic and acidic residues" evidence="4">
    <location>
        <begin position="252"/>
        <end position="268"/>
    </location>
</feature>
<evidence type="ECO:0000256" key="4">
    <source>
        <dbReference type="SAM" id="MobiDB-lite"/>
    </source>
</evidence>
<keyword evidence="5" id="KW-0472">Membrane</keyword>
<dbReference type="InterPro" id="IPR000119">
    <property type="entry name" value="Hist_DNA-bd"/>
</dbReference>
<dbReference type="PANTHER" id="PTHR33175:SF2">
    <property type="entry name" value="INTEGRATION HOST FACTOR SUBUNIT ALPHA"/>
    <property type="match status" value="1"/>
</dbReference>
<dbReference type="GO" id="GO:0003677">
    <property type="term" value="F:DNA binding"/>
    <property type="evidence" value="ECO:0007669"/>
    <property type="project" value="UniProtKB-KW"/>
</dbReference>
<protein>
    <submittedName>
        <fullName evidence="6">DNA-binding protein HU</fullName>
    </submittedName>
</protein>
<keyword evidence="5" id="KW-0812">Transmembrane</keyword>
<dbReference type="Gene3D" id="4.10.520.10">
    <property type="entry name" value="IHF-like DNA-binding proteins"/>
    <property type="match status" value="1"/>
</dbReference>
<dbReference type="EMBL" id="LRQG01000149">
    <property type="protein sequence ID" value="KXA36881.1"/>
    <property type="molecule type" value="Genomic_DNA"/>
</dbReference>
<feature type="compositionally biased region" description="Low complexity" evidence="4">
    <location>
        <begin position="121"/>
        <end position="151"/>
    </location>
</feature>
<dbReference type="GO" id="GO:0005829">
    <property type="term" value="C:cytosol"/>
    <property type="evidence" value="ECO:0007669"/>
    <property type="project" value="TreeGrafter"/>
</dbReference>
<dbReference type="Pfam" id="PF00216">
    <property type="entry name" value="Bac_DNA_binding"/>
    <property type="match status" value="1"/>
</dbReference>
<dbReference type="GO" id="GO:0030527">
    <property type="term" value="F:structural constituent of chromatin"/>
    <property type="evidence" value="ECO:0007669"/>
    <property type="project" value="InterPro"/>
</dbReference>
<dbReference type="CDD" id="cd13832">
    <property type="entry name" value="IHF"/>
    <property type="match status" value="1"/>
</dbReference>
<dbReference type="SUPFAM" id="SSF47729">
    <property type="entry name" value="IHF-like DNA-binding proteins"/>
    <property type="match status" value="1"/>
</dbReference>
<proteinExistence type="inferred from homology"/>